<gene>
    <name evidence="1" type="ORF">FNH09_05220</name>
</gene>
<dbReference type="EMBL" id="VJZD01000012">
    <property type="protein sequence ID" value="MPY30736.1"/>
    <property type="molecule type" value="Genomic_DNA"/>
</dbReference>
<dbReference type="Proteomes" id="UP000325849">
    <property type="component" value="Unassembled WGS sequence"/>
</dbReference>
<evidence type="ECO:0000313" key="2">
    <source>
        <dbReference type="Proteomes" id="UP000325849"/>
    </source>
</evidence>
<keyword evidence="2" id="KW-1185">Reference proteome</keyword>
<comment type="caution">
    <text evidence="1">The sequence shown here is derived from an EMBL/GenBank/DDBJ whole genome shotgun (WGS) entry which is preliminary data.</text>
</comment>
<dbReference type="AlphaFoldDB" id="A0A5N8V781"/>
<dbReference type="OrthoDB" id="4184981at2"/>
<organism evidence="1 2">
    <name type="scientific">Streptomyces adustus</name>
    <dbReference type="NCBI Taxonomy" id="1609272"/>
    <lineage>
        <taxon>Bacteria</taxon>
        <taxon>Bacillati</taxon>
        <taxon>Actinomycetota</taxon>
        <taxon>Actinomycetes</taxon>
        <taxon>Kitasatosporales</taxon>
        <taxon>Streptomycetaceae</taxon>
        <taxon>Streptomyces</taxon>
    </lineage>
</organism>
<name>A0A5N8V781_9ACTN</name>
<protein>
    <submittedName>
        <fullName evidence="1">Uncharacterized protein</fullName>
    </submittedName>
</protein>
<dbReference type="RefSeq" id="WP_152885538.1">
    <property type="nucleotide sequence ID" value="NZ_VJZD01000012.1"/>
</dbReference>
<reference evidence="1 2" key="1">
    <citation type="submission" date="2019-07" db="EMBL/GenBank/DDBJ databases">
        <title>New species of Amycolatopsis and Streptomyces.</title>
        <authorList>
            <person name="Duangmal K."/>
            <person name="Teo W.F.A."/>
            <person name="Lipun K."/>
        </authorList>
    </citation>
    <scope>NUCLEOTIDE SEQUENCE [LARGE SCALE GENOMIC DNA]</scope>
    <source>
        <strain evidence="1 2">NBRC 109810</strain>
    </source>
</reference>
<proteinExistence type="predicted"/>
<sequence>MYSPSGTTLDGPLRQAVVQGDQFPETLFSGGSGVLPSLDGGWLKVDQSLVRMDLKVKGVRRGSRWLEMTYRERSYTYTSYGPMKQAQLKREGVTVTIDRGRYIPKVGGTRVGKAEGEADATDLAIAIVLEEVDRSALTTSGALLAIPANFLFGRGRDEGTP</sequence>
<evidence type="ECO:0000313" key="1">
    <source>
        <dbReference type="EMBL" id="MPY30736.1"/>
    </source>
</evidence>
<accession>A0A5N8V781</accession>